<sequence length="270" mass="29241">MSPHRCPVRIAIAQLPARTNEDRALPIENALVVMDGATSHHPGIPPASEYVDALGAALAQHLIPDAQLPPALADAIRDTARALGLAPGRSPSSTVAIVRIAVDTVSVLLLGDTTVIVGRTDGSHEIHTDDRLGALGIPQAAEYRRRLAHGSGYDDVHRRLLRELQERQREQRNRPGGYWIAEADPSAAAHAIRLDIPRNSVSWLVAATDGAREPIQSLGIPWTDIAQQSADELGALLRTCHSWEAETDPDGRILPRSKRHDDKTLAVVRL</sequence>
<keyword evidence="2" id="KW-0614">Plasmid</keyword>
<feature type="domain" description="PPM-type phosphatase" evidence="1">
    <location>
        <begin position="31"/>
        <end position="214"/>
    </location>
</feature>
<dbReference type="EMBL" id="LN868939">
    <property type="protein sequence ID" value="CRY80723.1"/>
    <property type="molecule type" value="Genomic_DNA"/>
</dbReference>
<dbReference type="Pfam" id="PF13672">
    <property type="entry name" value="PP2C_2"/>
    <property type="match status" value="1"/>
</dbReference>
<dbReference type="InterPro" id="IPR036457">
    <property type="entry name" value="PPM-type-like_dom_sf"/>
</dbReference>
<dbReference type="InterPro" id="IPR001932">
    <property type="entry name" value="PPM-type_phosphatase-like_dom"/>
</dbReference>
<reference evidence="3" key="1">
    <citation type="submission" date="2015-03" db="EMBL/GenBank/DDBJ databases">
        <authorList>
            <consortium name="Pathogen Informatics"/>
        </authorList>
    </citation>
    <scope>NUCLEOTIDE SEQUENCE [LARGE SCALE GENOMIC DNA]</scope>
    <source>
        <strain evidence="3">NCTC11134</strain>
        <plasmid evidence="3">2</plasmid>
    </source>
</reference>
<dbReference type="Gene3D" id="3.60.40.10">
    <property type="entry name" value="PPM-type phosphatase domain"/>
    <property type="match status" value="1"/>
</dbReference>
<name>A0A0H5NZK5_NOCFR</name>
<organism evidence="2 3">
    <name type="scientific">Nocardia farcinica</name>
    <dbReference type="NCBI Taxonomy" id="37329"/>
    <lineage>
        <taxon>Bacteria</taxon>
        <taxon>Bacillati</taxon>
        <taxon>Actinomycetota</taxon>
        <taxon>Actinomycetes</taxon>
        <taxon>Mycobacteriales</taxon>
        <taxon>Nocardiaceae</taxon>
        <taxon>Nocardia</taxon>
    </lineage>
</organism>
<accession>A0A0H5NZK5</accession>
<dbReference type="Proteomes" id="UP000057820">
    <property type="component" value="Plasmid 2"/>
</dbReference>
<protein>
    <recommendedName>
        <fullName evidence="1">PPM-type phosphatase domain-containing protein</fullName>
    </recommendedName>
</protein>
<dbReference type="KEGG" id="nfr:ERS450000_04011"/>
<gene>
    <name evidence="2" type="ORF">ERS450000_04011</name>
</gene>
<evidence type="ECO:0000259" key="1">
    <source>
        <dbReference type="Pfam" id="PF13672"/>
    </source>
</evidence>
<dbReference type="SUPFAM" id="SSF81606">
    <property type="entry name" value="PP2C-like"/>
    <property type="match status" value="1"/>
</dbReference>
<evidence type="ECO:0000313" key="3">
    <source>
        <dbReference type="Proteomes" id="UP000057820"/>
    </source>
</evidence>
<evidence type="ECO:0000313" key="2">
    <source>
        <dbReference type="EMBL" id="CRY80723.1"/>
    </source>
</evidence>
<dbReference type="AlphaFoldDB" id="A0A0H5NZK5"/>
<geneLocation type="plasmid" evidence="2">
    <name>2</name>
</geneLocation>
<proteinExistence type="predicted"/>